<comment type="caution">
    <text evidence="1">The sequence shown here is derived from an EMBL/GenBank/DDBJ whole genome shotgun (WGS) entry which is preliminary data.</text>
</comment>
<proteinExistence type="predicted"/>
<name>A0AAV6VHM7_9ARAC</name>
<reference evidence="1 2" key="1">
    <citation type="journal article" date="2022" name="Nat. Ecol. Evol.">
        <title>A masculinizing supergene underlies an exaggerated male reproductive morph in a spider.</title>
        <authorList>
            <person name="Hendrickx F."/>
            <person name="De Corte Z."/>
            <person name="Sonet G."/>
            <person name="Van Belleghem S.M."/>
            <person name="Kostlbacher S."/>
            <person name="Vangestel C."/>
        </authorList>
    </citation>
    <scope>NUCLEOTIDE SEQUENCE [LARGE SCALE GENOMIC DNA]</scope>
    <source>
        <strain evidence="1">W744_W776</strain>
    </source>
</reference>
<protein>
    <submittedName>
        <fullName evidence="1">Uncharacterized protein</fullName>
    </submittedName>
</protein>
<keyword evidence="2" id="KW-1185">Reference proteome</keyword>
<accession>A0AAV6VHM7</accession>
<organism evidence="1 2">
    <name type="scientific">Oedothorax gibbosus</name>
    <dbReference type="NCBI Taxonomy" id="931172"/>
    <lineage>
        <taxon>Eukaryota</taxon>
        <taxon>Metazoa</taxon>
        <taxon>Ecdysozoa</taxon>
        <taxon>Arthropoda</taxon>
        <taxon>Chelicerata</taxon>
        <taxon>Arachnida</taxon>
        <taxon>Araneae</taxon>
        <taxon>Araneomorphae</taxon>
        <taxon>Entelegynae</taxon>
        <taxon>Araneoidea</taxon>
        <taxon>Linyphiidae</taxon>
        <taxon>Erigoninae</taxon>
        <taxon>Oedothorax</taxon>
    </lineage>
</organism>
<dbReference type="AlphaFoldDB" id="A0AAV6VHM7"/>
<evidence type="ECO:0000313" key="1">
    <source>
        <dbReference type="EMBL" id="KAG8195467.1"/>
    </source>
</evidence>
<sequence>MRKRDDTTLPTGTRKISSHLFLRFLTVVVLKYLRNCSYPRSEILFKLYKIDPTSMPKIVFSIKVFDDFTVDIWHGPKKLRSQDYSYMLGKENKCDRWTKLDCLINWISATPELEMPLKAQMEPLLANLRSVCCV</sequence>
<dbReference type="EMBL" id="JAFNEN010000087">
    <property type="protein sequence ID" value="KAG8195467.1"/>
    <property type="molecule type" value="Genomic_DNA"/>
</dbReference>
<evidence type="ECO:0000313" key="2">
    <source>
        <dbReference type="Proteomes" id="UP000827092"/>
    </source>
</evidence>
<gene>
    <name evidence="1" type="ORF">JTE90_002639</name>
</gene>
<dbReference type="Proteomes" id="UP000827092">
    <property type="component" value="Unassembled WGS sequence"/>
</dbReference>